<dbReference type="Pfam" id="PF20039">
    <property type="entry name" value="DUF6441"/>
    <property type="match status" value="1"/>
</dbReference>
<name>A0A286GPA7_9PROT</name>
<protein>
    <recommendedName>
        <fullName evidence="3">Prophage minor tail protein Z (GPZ)</fullName>
    </recommendedName>
</protein>
<reference evidence="1 2" key="1">
    <citation type="submission" date="2017-09" db="EMBL/GenBank/DDBJ databases">
        <authorList>
            <person name="Ehlers B."/>
            <person name="Leendertz F.H."/>
        </authorList>
    </citation>
    <scope>NUCLEOTIDE SEQUENCE [LARGE SCALE GENOMIC DNA]</scope>
    <source>
        <strain evidence="1 2">USBA 140</strain>
    </source>
</reference>
<accession>A0A286GPA7</accession>
<dbReference type="Proteomes" id="UP000219621">
    <property type="component" value="Unassembled WGS sequence"/>
</dbReference>
<sequence>MSNQWFNAAIQGRLKEQIAREQKHVRDSLWEATREATQAAKTGIRQATTSAGLGQRLANTWRSKEYQKDTAGFIYTKASYILESFLEAQTIKAKNGKKYLAIPTQFAPKRGRNGKRLRPANYPGELAFVPGKRGNTAMLVDVRKFTTGKDGKSGIGKARKTKSGAFGKGTATVSIFFLVKQIRTRKRVDLSMISNKYQLELIKKAVQKLNDPNR</sequence>
<evidence type="ECO:0008006" key="3">
    <source>
        <dbReference type="Google" id="ProtNLM"/>
    </source>
</evidence>
<dbReference type="AlphaFoldDB" id="A0A286GPA7"/>
<proteinExistence type="predicted"/>
<gene>
    <name evidence="1" type="ORF">SAMN05421508_106209</name>
</gene>
<keyword evidence="2" id="KW-1185">Reference proteome</keyword>
<dbReference type="EMBL" id="OCNJ01000006">
    <property type="protein sequence ID" value="SOD97016.1"/>
    <property type="molecule type" value="Genomic_DNA"/>
</dbReference>
<evidence type="ECO:0000313" key="2">
    <source>
        <dbReference type="Proteomes" id="UP000219621"/>
    </source>
</evidence>
<dbReference type="RefSeq" id="WP_141415148.1">
    <property type="nucleotide sequence ID" value="NZ_OCNJ01000006.1"/>
</dbReference>
<evidence type="ECO:0000313" key="1">
    <source>
        <dbReference type="EMBL" id="SOD97016.1"/>
    </source>
</evidence>
<dbReference type="InterPro" id="IPR045622">
    <property type="entry name" value="DUF6441"/>
</dbReference>
<dbReference type="OrthoDB" id="7571212at2"/>
<organism evidence="1 2">
    <name type="scientific">Caenispirillum bisanense</name>
    <dbReference type="NCBI Taxonomy" id="414052"/>
    <lineage>
        <taxon>Bacteria</taxon>
        <taxon>Pseudomonadati</taxon>
        <taxon>Pseudomonadota</taxon>
        <taxon>Alphaproteobacteria</taxon>
        <taxon>Rhodospirillales</taxon>
        <taxon>Novispirillaceae</taxon>
        <taxon>Caenispirillum</taxon>
    </lineage>
</organism>